<keyword evidence="2 5" id="KW-0238">DNA-binding</keyword>
<evidence type="ECO:0000256" key="1">
    <source>
        <dbReference type="ARBA" id="ARBA00023015"/>
    </source>
</evidence>
<dbReference type="Proteomes" id="UP000588098">
    <property type="component" value="Unassembled WGS sequence"/>
</dbReference>
<dbReference type="GO" id="GO:0043565">
    <property type="term" value="F:sequence-specific DNA binding"/>
    <property type="evidence" value="ECO:0007669"/>
    <property type="project" value="InterPro"/>
</dbReference>
<dbReference type="SUPFAM" id="SSF46689">
    <property type="entry name" value="Homeodomain-like"/>
    <property type="match status" value="1"/>
</dbReference>
<comment type="caution">
    <text evidence="5">The sequence shown here is derived from an EMBL/GenBank/DDBJ whole genome shotgun (WGS) entry which is preliminary data.</text>
</comment>
<evidence type="ECO:0000313" key="6">
    <source>
        <dbReference type="Proteomes" id="UP000588098"/>
    </source>
</evidence>
<keyword evidence="6" id="KW-1185">Reference proteome</keyword>
<evidence type="ECO:0000256" key="2">
    <source>
        <dbReference type="ARBA" id="ARBA00023125"/>
    </source>
</evidence>
<feature type="domain" description="HTH araC/xylS-type" evidence="4">
    <location>
        <begin position="164"/>
        <end position="263"/>
    </location>
</feature>
<dbReference type="PROSITE" id="PS01124">
    <property type="entry name" value="HTH_ARAC_FAMILY_2"/>
    <property type="match status" value="1"/>
</dbReference>
<protein>
    <submittedName>
        <fullName evidence="5">AraC-like DNA-binding protein</fullName>
    </submittedName>
</protein>
<organism evidence="5 6">
    <name type="scientific">Streptomyces zagrosensis</name>
    <dbReference type="NCBI Taxonomy" id="1042984"/>
    <lineage>
        <taxon>Bacteria</taxon>
        <taxon>Bacillati</taxon>
        <taxon>Actinomycetota</taxon>
        <taxon>Actinomycetes</taxon>
        <taxon>Kitasatosporales</taxon>
        <taxon>Streptomycetaceae</taxon>
        <taxon>Streptomyces</taxon>
    </lineage>
</organism>
<evidence type="ECO:0000313" key="5">
    <source>
        <dbReference type="EMBL" id="MBB5936524.1"/>
    </source>
</evidence>
<keyword evidence="3" id="KW-0804">Transcription</keyword>
<proteinExistence type="predicted"/>
<dbReference type="InterPro" id="IPR018060">
    <property type="entry name" value="HTH_AraC"/>
</dbReference>
<evidence type="ECO:0000259" key="4">
    <source>
        <dbReference type="PROSITE" id="PS01124"/>
    </source>
</evidence>
<sequence>MLSQGVPPAWSGVDIAVPEPSDRLPGISMAGFRHRDPGPVDIAMVAHPSVTLLIDLSDDDGLVYDTQGRHGRGSVVIGLAPGELRASGLVGECLQIRLQPGVAATVLGSSAGGSGSVESLADVWGRDAGRFEERLRTAGSWDERFEMAADAVRRRIEDGLRVDPEVVHIWRRTVASRGRMRIDGLADEVGWSRKRLWARFRAQLGVTPKRAAQLVRFDHAAHLLAAGVPPAGVAAESGYVDQSHLHREVKAFTGLTPTAVASAPWLAIDDVAWPTSWRAGRPVAGGARGSGQR</sequence>
<dbReference type="AlphaFoldDB" id="A0A7W9V081"/>
<dbReference type="InterPro" id="IPR050204">
    <property type="entry name" value="AraC_XylS_family_regulators"/>
</dbReference>
<name>A0A7W9V081_9ACTN</name>
<gene>
    <name evidence="5" type="ORF">FHS42_003599</name>
</gene>
<dbReference type="PANTHER" id="PTHR46796">
    <property type="entry name" value="HTH-TYPE TRANSCRIPTIONAL ACTIVATOR RHAS-RELATED"/>
    <property type="match status" value="1"/>
</dbReference>
<dbReference type="PANTHER" id="PTHR46796:SF15">
    <property type="entry name" value="BLL1074 PROTEIN"/>
    <property type="match status" value="1"/>
</dbReference>
<dbReference type="Gene3D" id="1.10.10.60">
    <property type="entry name" value="Homeodomain-like"/>
    <property type="match status" value="1"/>
</dbReference>
<dbReference type="SMART" id="SM00342">
    <property type="entry name" value="HTH_ARAC"/>
    <property type="match status" value="1"/>
</dbReference>
<dbReference type="GO" id="GO:0003700">
    <property type="term" value="F:DNA-binding transcription factor activity"/>
    <property type="evidence" value="ECO:0007669"/>
    <property type="project" value="InterPro"/>
</dbReference>
<evidence type="ECO:0000256" key="3">
    <source>
        <dbReference type="ARBA" id="ARBA00023163"/>
    </source>
</evidence>
<dbReference type="InterPro" id="IPR009057">
    <property type="entry name" value="Homeodomain-like_sf"/>
</dbReference>
<keyword evidence="1" id="KW-0805">Transcription regulation</keyword>
<reference evidence="5 6" key="1">
    <citation type="submission" date="2020-08" db="EMBL/GenBank/DDBJ databases">
        <title>Genomic Encyclopedia of Type Strains, Phase III (KMG-III): the genomes of soil and plant-associated and newly described type strains.</title>
        <authorList>
            <person name="Whitman W."/>
        </authorList>
    </citation>
    <scope>NUCLEOTIDE SEQUENCE [LARGE SCALE GENOMIC DNA]</scope>
    <source>
        <strain evidence="5 6">CECT 8305</strain>
    </source>
</reference>
<dbReference type="RefSeq" id="WP_312866918.1">
    <property type="nucleotide sequence ID" value="NZ_JACHJL010000008.1"/>
</dbReference>
<dbReference type="EMBL" id="JACHJL010000008">
    <property type="protein sequence ID" value="MBB5936524.1"/>
    <property type="molecule type" value="Genomic_DNA"/>
</dbReference>
<dbReference type="Pfam" id="PF12833">
    <property type="entry name" value="HTH_18"/>
    <property type="match status" value="1"/>
</dbReference>
<accession>A0A7W9V081</accession>